<dbReference type="InterPro" id="IPR027417">
    <property type="entry name" value="P-loop_NTPase"/>
</dbReference>
<evidence type="ECO:0000259" key="11">
    <source>
        <dbReference type="PROSITE" id="PS51194"/>
    </source>
</evidence>
<dbReference type="GO" id="GO:0004386">
    <property type="term" value="F:helicase activity"/>
    <property type="evidence" value="ECO:0007669"/>
    <property type="project" value="UniProtKB-KW"/>
</dbReference>
<dbReference type="STRING" id="1054147.F4QAM7"/>
<dbReference type="FunFam" id="3.40.50.10810:FF:000009">
    <property type="entry name" value="B-TFIID TATA-box-binding protein-associated factor 1"/>
    <property type="match status" value="1"/>
</dbReference>
<keyword evidence="2" id="KW-0677">Repeat</keyword>
<feature type="compositionally biased region" description="Basic and acidic residues" evidence="9">
    <location>
        <begin position="266"/>
        <end position="301"/>
    </location>
</feature>
<dbReference type="CDD" id="cd17999">
    <property type="entry name" value="DEXHc_Mot1"/>
    <property type="match status" value="1"/>
</dbReference>
<evidence type="ECO:0000313" key="12">
    <source>
        <dbReference type="EMBL" id="EGG15746.1"/>
    </source>
</evidence>
<keyword evidence="7" id="KW-0238">DNA-binding</keyword>
<name>F4QAM7_CACFS</name>
<dbReference type="InterPro" id="IPR038718">
    <property type="entry name" value="SNF2-like_sf"/>
</dbReference>
<evidence type="ECO:0000256" key="9">
    <source>
        <dbReference type="SAM" id="MobiDB-lite"/>
    </source>
</evidence>
<keyword evidence="8" id="KW-0539">Nucleus</keyword>
<feature type="compositionally biased region" description="Polar residues" evidence="9">
    <location>
        <begin position="303"/>
        <end position="315"/>
    </location>
</feature>
<dbReference type="Gene3D" id="3.40.50.10810">
    <property type="entry name" value="Tandem AAA-ATPase domain"/>
    <property type="match status" value="1"/>
</dbReference>
<sequence length="1933" mass="219505">MSRLERLFTLLETGSNTSVRKAAAQQIGEVQRLFPHDLQSLLDNLQKYLASNKWDTRIAAGQAIEAIASNVPLWDAKAVLLEKEQEWKQELKQEHTTTLKDEKDNNNNNNNDISTIDNSSSSEIFGFKVEVKIEEEMATDALQKKIQQYYQQNIQNIATPEEFDLQFDSFDINKVLKNGAPLLSSGGSEYDEELKEKDMNLDPKELLERQRKRMRKKLGLEEMPISMGFAPDELLDVDDLIVKKESTQQQEKKDNISDVLDTSGMSKRERNLEKRKARNQQKEKQQDGNKRFKQVNGKEKAGTTANTKQHITEQAQNSDKIVMESVLDVEKAYNQDEWPFSSLYQDLILDLFNPNWEIRHGSAVGLREICRKHGGGGGITIYTPNEKMEIQNTLWLEDFAIRLLCVIALDRFCDYGSDQIVAPVRETCAQVLGLVVKYMNETSVVKVLQVLLQLNESKQWEVRHGALQGIKYVVVVRLDLVDTILPLVLDAITLGLMDRDDDVRATASETFQPLARHLVAPKYIGRLPSLLNILWDILLELDDLAVSTASVLNLLSDIYSFPEILPTIAANSSNIGTQNSSVLAHLVPRLYPFFRHNLYTVRQSAVKTVHRLIMSSSPETKTHWLLSILEQLLRYIFQNILLEDRDDIVDLSLLTWSELISSFNSSVIRGATLTFLGQWITLLATNPSSPLNIDLLLSTPSLRSKLEVTTPNQLRKRTAKQQQQEESVDSSSSSTTPINKDYHLSTRNKIIGIKSIGSLIRCWPIDCLGEIQEMFGQMIKSTGAIQKHLACLIMSESYYNNNNNNNSSSTSSFGLLNQSIETYLFESLELAEPNFYYYESDSVIRAKLLADSKILAKSYQGVGVVDFTQVQHIQQWIDENNNNLLISSETILPQSLSLVSEVHTYAIESIKVSFPPQQLPKLASILDQLEARRKTTMVTLGYIDKLQKEYHTMVQGAMSELLIASRSIPTKITPVIRSLLHSIRNQEDFTYQQRASSALASLTLLSVARKPCPNDKIIKSLFSILCDDRTDTPLALLPNKSNNLDETLEQQIFGNQQLMDQDEIKLLRLGKRGAVEFFKSLCNQFKSSLFESVPILYELISQPILQVYQETQGSGTFMDQLVTDYDRIQSVIDSLSLLRTVLPHIDKEISDHLRQLMPAVFYLVQFPNTPLQYTTSSCIATYCKSMTLDSMQMLISTTLPLLGDTKSLKNRFGAIQALVQVLREMNMEVVPYIVFLTIPILGCMSDPDLNLRKQASLCFARLVKLMPLESGVPDPEGLDPVLVEKKKKERKFLEQLLDGSKVESYPLPMRINTELRKYQQDGVNWLAFLNKYQLHGILCDDMGLGKTLQTICIVAGDDYDRAQQFKLHGTPNFQPLPSLVICPSTLVGHWVSEIKKFTDNEQMRPLAYYGPPNDRAALRQQFHKHNVLIMSYEVVRNDIEHLAALTFNYCILDEGHIIKNTKTKMTKAVKQINANHRLILSGTPIQNNVLELWSLFDFLMPGFLGTERQFEELYSKPILASKDPKCTAKDQEAGALAMEALHRQVLPFLLRRLKENVLADLPPKIIQDRYCKLSWLQQRLYSSFSHSSNRDEISNDLQDGDDGDDEGKSKKKSGKSANHIFQALQYLRKLCSHPKFVFNANHPQYQKIVDEMVQKRLPIDVHSIENAPKLTSLRELLWECGIGKDDDKENGLVKKEKDSLENLEISTQHRCLIFAQTKAMLDCVESDLLKKILPSVTYLRMDGGTEQMKRQTIVNRFNADPTIDLLLLTTTVGGLGLNLTGADTVIFLEHDWNPMKDLQAMDRAHRIGQKKVVNVYRLITQGTLEEKIMGLQKFKLNIANTIVNQENQSLQTMSTNELLNLFDYNEQEQQQQQQQDGAGIDSLTGEITNQAGQKKKSSTKQGGLQSVLDSLGELWDEKQYQEEFNINNFISQL</sequence>
<dbReference type="SUPFAM" id="SSF52540">
    <property type="entry name" value="P-loop containing nucleoside triphosphate hydrolases"/>
    <property type="match status" value="2"/>
</dbReference>
<dbReference type="InterPro" id="IPR000330">
    <property type="entry name" value="SNF2_N"/>
</dbReference>
<dbReference type="FunFam" id="3.40.50.300:FF:001793">
    <property type="entry name" value="TATA-binding protein-associated factor"/>
    <property type="match status" value="1"/>
</dbReference>
<dbReference type="GeneID" id="14866969"/>
<dbReference type="CDD" id="cd18793">
    <property type="entry name" value="SF2_C_SNF"/>
    <property type="match status" value="1"/>
</dbReference>
<dbReference type="PANTHER" id="PTHR36498">
    <property type="entry name" value="TATA-BINDING PROTEIN-ASSOCIATED FACTOR 172"/>
    <property type="match status" value="1"/>
</dbReference>
<feature type="region of interest" description="Disordered" evidence="9">
    <location>
        <begin position="708"/>
        <end position="740"/>
    </location>
</feature>
<dbReference type="GO" id="GO:0017025">
    <property type="term" value="F:TBP-class protein binding"/>
    <property type="evidence" value="ECO:0007669"/>
    <property type="project" value="InterPro"/>
</dbReference>
<accession>F4QAM7</accession>
<dbReference type="InterPro" id="IPR001650">
    <property type="entry name" value="Helicase_C-like"/>
</dbReference>
<evidence type="ECO:0000256" key="4">
    <source>
        <dbReference type="ARBA" id="ARBA00022801"/>
    </source>
</evidence>
<keyword evidence="6" id="KW-0067">ATP-binding</keyword>
<dbReference type="InterPro" id="IPR016024">
    <property type="entry name" value="ARM-type_fold"/>
</dbReference>
<dbReference type="Gene3D" id="1.25.10.10">
    <property type="entry name" value="Leucine-rich Repeat Variant"/>
    <property type="match status" value="3"/>
</dbReference>
<dbReference type="Gene3D" id="3.40.50.300">
    <property type="entry name" value="P-loop containing nucleotide triphosphate hydrolases"/>
    <property type="match status" value="1"/>
</dbReference>
<feature type="region of interest" description="Disordered" evidence="9">
    <location>
        <begin position="95"/>
        <end position="117"/>
    </location>
</feature>
<dbReference type="EMBL" id="GL883026">
    <property type="protein sequence ID" value="EGG15746.1"/>
    <property type="molecule type" value="Genomic_DNA"/>
</dbReference>
<dbReference type="Proteomes" id="UP000007797">
    <property type="component" value="Unassembled WGS sequence"/>
</dbReference>
<keyword evidence="13" id="KW-1185">Reference proteome</keyword>
<feature type="domain" description="Helicase ATP-binding" evidence="10">
    <location>
        <begin position="1327"/>
        <end position="1502"/>
    </location>
</feature>
<dbReference type="GO" id="GO:0005524">
    <property type="term" value="F:ATP binding"/>
    <property type="evidence" value="ECO:0007669"/>
    <property type="project" value="UniProtKB-KW"/>
</dbReference>
<evidence type="ECO:0000256" key="1">
    <source>
        <dbReference type="ARBA" id="ARBA00004123"/>
    </source>
</evidence>
<dbReference type="PROSITE" id="PS51192">
    <property type="entry name" value="HELICASE_ATP_BIND_1"/>
    <property type="match status" value="1"/>
</dbReference>
<dbReference type="SUPFAM" id="SSF48371">
    <property type="entry name" value="ARM repeat"/>
    <property type="match status" value="1"/>
</dbReference>
<evidence type="ECO:0000313" key="13">
    <source>
        <dbReference type="Proteomes" id="UP000007797"/>
    </source>
</evidence>
<dbReference type="KEGG" id="dfa:DFA_10589"/>
<dbReference type="InterPro" id="IPR044972">
    <property type="entry name" value="Mot1"/>
</dbReference>
<dbReference type="PANTHER" id="PTHR36498:SF1">
    <property type="entry name" value="TATA-BINDING PROTEIN-ASSOCIATED FACTOR 172"/>
    <property type="match status" value="1"/>
</dbReference>
<evidence type="ECO:0000256" key="2">
    <source>
        <dbReference type="ARBA" id="ARBA00022737"/>
    </source>
</evidence>
<dbReference type="RefSeq" id="XP_004354493.1">
    <property type="nucleotide sequence ID" value="XM_004354441.1"/>
</dbReference>
<dbReference type="InterPro" id="IPR044078">
    <property type="entry name" value="Mot1_ATP-bd"/>
</dbReference>
<dbReference type="OrthoDB" id="10252227at2759"/>
<evidence type="ECO:0000259" key="10">
    <source>
        <dbReference type="PROSITE" id="PS51192"/>
    </source>
</evidence>
<keyword evidence="4" id="KW-0378">Hydrolase</keyword>
<dbReference type="GO" id="GO:0005634">
    <property type="term" value="C:nucleus"/>
    <property type="evidence" value="ECO:0007669"/>
    <property type="project" value="UniProtKB-SubCell"/>
</dbReference>
<gene>
    <name evidence="12" type="ORF">DFA_10589</name>
</gene>
<evidence type="ECO:0000256" key="8">
    <source>
        <dbReference type="ARBA" id="ARBA00023242"/>
    </source>
</evidence>
<feature type="compositionally biased region" description="Low complexity" evidence="9">
    <location>
        <begin position="106"/>
        <end position="117"/>
    </location>
</feature>
<feature type="compositionally biased region" description="Basic and acidic residues" evidence="9">
    <location>
        <begin position="95"/>
        <end position="105"/>
    </location>
</feature>
<keyword evidence="5" id="KW-0347">Helicase</keyword>
<organism evidence="12 13">
    <name type="scientific">Cavenderia fasciculata</name>
    <name type="common">Slime mold</name>
    <name type="synonym">Dictyostelium fasciculatum</name>
    <dbReference type="NCBI Taxonomy" id="261658"/>
    <lineage>
        <taxon>Eukaryota</taxon>
        <taxon>Amoebozoa</taxon>
        <taxon>Evosea</taxon>
        <taxon>Eumycetozoa</taxon>
        <taxon>Dictyostelia</taxon>
        <taxon>Acytosteliales</taxon>
        <taxon>Cavenderiaceae</taxon>
        <taxon>Cavenderia</taxon>
    </lineage>
</organism>
<feature type="compositionally biased region" description="Low complexity" evidence="9">
    <location>
        <begin position="721"/>
        <end position="734"/>
    </location>
</feature>
<dbReference type="Pfam" id="PF12054">
    <property type="entry name" value="DUF3535"/>
    <property type="match status" value="1"/>
</dbReference>
<dbReference type="Pfam" id="PF00271">
    <property type="entry name" value="Helicase_C"/>
    <property type="match status" value="1"/>
</dbReference>
<keyword evidence="3" id="KW-0547">Nucleotide-binding</keyword>
<dbReference type="InterPro" id="IPR011989">
    <property type="entry name" value="ARM-like"/>
</dbReference>
<dbReference type="InterPro" id="IPR014001">
    <property type="entry name" value="Helicase_ATP-bd"/>
</dbReference>
<feature type="region of interest" description="Disordered" evidence="9">
    <location>
        <begin position="246"/>
        <end position="315"/>
    </location>
</feature>
<feature type="compositionally biased region" description="Basic and acidic residues" evidence="9">
    <location>
        <begin position="246"/>
        <end position="256"/>
    </location>
</feature>
<evidence type="ECO:0000256" key="3">
    <source>
        <dbReference type="ARBA" id="ARBA00022741"/>
    </source>
</evidence>
<dbReference type="SMART" id="SM00490">
    <property type="entry name" value="HELICc"/>
    <property type="match status" value="1"/>
</dbReference>
<evidence type="ECO:0000256" key="5">
    <source>
        <dbReference type="ARBA" id="ARBA00022806"/>
    </source>
</evidence>
<dbReference type="InterPro" id="IPR049730">
    <property type="entry name" value="SNF2/RAD54-like_C"/>
</dbReference>
<dbReference type="GO" id="GO:0016887">
    <property type="term" value="F:ATP hydrolysis activity"/>
    <property type="evidence" value="ECO:0007669"/>
    <property type="project" value="InterPro"/>
</dbReference>
<dbReference type="SMART" id="SM00487">
    <property type="entry name" value="DEXDc"/>
    <property type="match status" value="1"/>
</dbReference>
<evidence type="ECO:0000256" key="7">
    <source>
        <dbReference type="ARBA" id="ARBA00023125"/>
    </source>
</evidence>
<dbReference type="GO" id="GO:0003677">
    <property type="term" value="F:DNA binding"/>
    <property type="evidence" value="ECO:0007669"/>
    <property type="project" value="UniProtKB-KW"/>
</dbReference>
<dbReference type="OMA" id="WYSDIAC"/>
<reference evidence="13" key="1">
    <citation type="journal article" date="2011" name="Genome Res.">
        <title>Phylogeny-wide analysis of social amoeba genomes highlights ancient origins for complex intercellular communication.</title>
        <authorList>
            <person name="Heidel A.J."/>
            <person name="Lawal H.M."/>
            <person name="Felder M."/>
            <person name="Schilde C."/>
            <person name="Helps N.R."/>
            <person name="Tunggal B."/>
            <person name="Rivero F."/>
            <person name="John U."/>
            <person name="Schleicher M."/>
            <person name="Eichinger L."/>
            <person name="Platzer M."/>
            <person name="Noegel A.A."/>
            <person name="Schaap P."/>
            <person name="Gloeckner G."/>
        </authorList>
    </citation>
    <scope>NUCLEOTIDE SEQUENCE [LARGE SCALE GENOMIC DNA]</scope>
    <source>
        <strain evidence="13">SH3</strain>
    </source>
</reference>
<feature type="region of interest" description="Disordered" evidence="9">
    <location>
        <begin position="1587"/>
        <end position="1614"/>
    </location>
</feature>
<feature type="domain" description="Helicase C-terminal" evidence="11">
    <location>
        <begin position="1695"/>
        <end position="1858"/>
    </location>
</feature>
<dbReference type="PROSITE" id="PS51194">
    <property type="entry name" value="HELICASE_CTER"/>
    <property type="match status" value="1"/>
</dbReference>
<proteinExistence type="predicted"/>
<dbReference type="InterPro" id="IPR022707">
    <property type="entry name" value="Mot1_central_dom"/>
</dbReference>
<protein>
    <submittedName>
        <fullName evidence="12">SNF2-related domain-containing protein</fullName>
    </submittedName>
</protein>
<dbReference type="Pfam" id="PF00176">
    <property type="entry name" value="SNF2-rel_dom"/>
    <property type="match status" value="1"/>
</dbReference>
<comment type="subcellular location">
    <subcellularLocation>
        <location evidence="1">Nucleus</location>
    </subcellularLocation>
</comment>
<evidence type="ECO:0000256" key="6">
    <source>
        <dbReference type="ARBA" id="ARBA00022840"/>
    </source>
</evidence>